<feature type="transmembrane region" description="Helical" evidence="1">
    <location>
        <begin position="242"/>
        <end position="261"/>
    </location>
</feature>
<dbReference type="KEGG" id="cput:CONPUDRAFT_123670"/>
<gene>
    <name evidence="2" type="ORF">CONPUDRAFT_123670</name>
</gene>
<dbReference type="Proteomes" id="UP000053558">
    <property type="component" value="Unassembled WGS sequence"/>
</dbReference>
<proteinExistence type="predicted"/>
<feature type="transmembrane region" description="Helical" evidence="1">
    <location>
        <begin position="12"/>
        <end position="30"/>
    </location>
</feature>
<feature type="transmembrane region" description="Helical" evidence="1">
    <location>
        <begin position="51"/>
        <end position="75"/>
    </location>
</feature>
<sequence>MSEQLANERSLYVGNAVSSVIYGMNVMLYLQTYHRLSVRTRKTHPKTFYHIYGALLLLFLTLVVATDQLAGQLAWIENRDYPGGVQGYLKAHATAWYNTLGTVAVISLDAMSNALMLYRCYLIWNDSISAVLALLVLYFAAVAMSIMMMLEGALPGSNIFKGLAVQYGIIWIALTVVFNIFITVMISFRLIRVYRRLKHVLPTETLKPYTSTVAIIVESFLPFTIVNIAYMVTLIKSSPAEVAIAAVWPNFCVLAPQLIIFRVASGVAWSKDTTHVTFTTVSPELSDQSSIDYRVSVEIT</sequence>
<keyword evidence="1" id="KW-1133">Transmembrane helix</keyword>
<evidence type="ECO:0000313" key="2">
    <source>
        <dbReference type="EMBL" id="EIW80905.1"/>
    </source>
</evidence>
<dbReference type="AlphaFoldDB" id="A0A5M3MQJ0"/>
<feature type="transmembrane region" description="Helical" evidence="1">
    <location>
        <begin position="130"/>
        <end position="149"/>
    </location>
</feature>
<feature type="transmembrane region" description="Helical" evidence="1">
    <location>
        <begin position="95"/>
        <end position="118"/>
    </location>
</feature>
<organism evidence="2 3">
    <name type="scientific">Coniophora puteana (strain RWD-64-598)</name>
    <name type="common">Brown rot fungus</name>
    <dbReference type="NCBI Taxonomy" id="741705"/>
    <lineage>
        <taxon>Eukaryota</taxon>
        <taxon>Fungi</taxon>
        <taxon>Dikarya</taxon>
        <taxon>Basidiomycota</taxon>
        <taxon>Agaricomycotina</taxon>
        <taxon>Agaricomycetes</taxon>
        <taxon>Agaricomycetidae</taxon>
        <taxon>Boletales</taxon>
        <taxon>Coniophorineae</taxon>
        <taxon>Coniophoraceae</taxon>
        <taxon>Coniophora</taxon>
    </lineage>
</organism>
<reference evidence="3" key="1">
    <citation type="journal article" date="2012" name="Science">
        <title>The Paleozoic origin of enzymatic lignin decomposition reconstructed from 31 fungal genomes.</title>
        <authorList>
            <person name="Floudas D."/>
            <person name="Binder M."/>
            <person name="Riley R."/>
            <person name="Barry K."/>
            <person name="Blanchette R.A."/>
            <person name="Henrissat B."/>
            <person name="Martinez A.T."/>
            <person name="Otillar R."/>
            <person name="Spatafora J.W."/>
            <person name="Yadav J.S."/>
            <person name="Aerts A."/>
            <person name="Benoit I."/>
            <person name="Boyd A."/>
            <person name="Carlson A."/>
            <person name="Copeland A."/>
            <person name="Coutinho P.M."/>
            <person name="de Vries R.P."/>
            <person name="Ferreira P."/>
            <person name="Findley K."/>
            <person name="Foster B."/>
            <person name="Gaskell J."/>
            <person name="Glotzer D."/>
            <person name="Gorecki P."/>
            <person name="Heitman J."/>
            <person name="Hesse C."/>
            <person name="Hori C."/>
            <person name="Igarashi K."/>
            <person name="Jurgens J.A."/>
            <person name="Kallen N."/>
            <person name="Kersten P."/>
            <person name="Kohler A."/>
            <person name="Kuees U."/>
            <person name="Kumar T.K.A."/>
            <person name="Kuo A."/>
            <person name="LaButti K."/>
            <person name="Larrondo L.F."/>
            <person name="Lindquist E."/>
            <person name="Ling A."/>
            <person name="Lombard V."/>
            <person name="Lucas S."/>
            <person name="Lundell T."/>
            <person name="Martin R."/>
            <person name="McLaughlin D.J."/>
            <person name="Morgenstern I."/>
            <person name="Morin E."/>
            <person name="Murat C."/>
            <person name="Nagy L.G."/>
            <person name="Nolan M."/>
            <person name="Ohm R.A."/>
            <person name="Patyshakuliyeva A."/>
            <person name="Rokas A."/>
            <person name="Ruiz-Duenas F.J."/>
            <person name="Sabat G."/>
            <person name="Salamov A."/>
            <person name="Samejima M."/>
            <person name="Schmutz J."/>
            <person name="Slot J.C."/>
            <person name="St John F."/>
            <person name="Stenlid J."/>
            <person name="Sun H."/>
            <person name="Sun S."/>
            <person name="Syed K."/>
            <person name="Tsang A."/>
            <person name="Wiebenga A."/>
            <person name="Young D."/>
            <person name="Pisabarro A."/>
            <person name="Eastwood D.C."/>
            <person name="Martin F."/>
            <person name="Cullen D."/>
            <person name="Grigoriev I.V."/>
            <person name="Hibbett D.S."/>
        </authorList>
    </citation>
    <scope>NUCLEOTIDE SEQUENCE [LARGE SCALE GENOMIC DNA]</scope>
    <source>
        <strain evidence="3">RWD-64-598 SS2</strain>
    </source>
</reference>
<accession>A0A5M3MQJ0</accession>
<comment type="caution">
    <text evidence="2">The sequence shown here is derived from an EMBL/GenBank/DDBJ whole genome shotgun (WGS) entry which is preliminary data.</text>
</comment>
<protein>
    <submittedName>
        <fullName evidence="2">Uncharacterized protein</fullName>
    </submittedName>
</protein>
<evidence type="ECO:0000256" key="1">
    <source>
        <dbReference type="SAM" id="Phobius"/>
    </source>
</evidence>
<dbReference type="OMA" id="QNCYYVG"/>
<keyword evidence="3" id="KW-1185">Reference proteome</keyword>
<dbReference type="RefSeq" id="XP_007768363.1">
    <property type="nucleotide sequence ID" value="XM_007770173.1"/>
</dbReference>
<evidence type="ECO:0000313" key="3">
    <source>
        <dbReference type="Proteomes" id="UP000053558"/>
    </source>
</evidence>
<dbReference type="EMBL" id="JH711578">
    <property type="protein sequence ID" value="EIW80905.1"/>
    <property type="molecule type" value="Genomic_DNA"/>
</dbReference>
<feature type="transmembrane region" description="Helical" evidence="1">
    <location>
        <begin position="169"/>
        <end position="188"/>
    </location>
</feature>
<keyword evidence="1" id="KW-0812">Transmembrane</keyword>
<name>A0A5M3MQJ0_CONPW</name>
<dbReference type="OrthoDB" id="2796825at2759"/>
<dbReference type="GeneID" id="19199771"/>
<keyword evidence="1" id="KW-0472">Membrane</keyword>
<feature type="transmembrane region" description="Helical" evidence="1">
    <location>
        <begin position="209"/>
        <end position="230"/>
    </location>
</feature>